<accession>A0A3G5A7P4</accession>
<keyword evidence="1" id="KW-1133">Transmembrane helix</keyword>
<feature type="transmembrane region" description="Helical" evidence="1">
    <location>
        <begin position="6"/>
        <end position="23"/>
    </location>
</feature>
<proteinExistence type="predicted"/>
<name>A0A3G5A7P4_9VIRU</name>
<dbReference type="EMBL" id="MK072387">
    <property type="protein sequence ID" value="AYV83198.1"/>
    <property type="molecule type" value="Genomic_DNA"/>
</dbReference>
<sequence length="232" mass="26371">MIFIFFHALNVLVIIVLLILYANDQYSKEGEYNYPGVKRSADFTVGYNISSLIGSIFALKHHIDIWLKIAPPNYVTDVSATWRKIVGIIVRYIIFGICVPVLSISSFGLHCGYATCFKIETPLYLNVLLSLVPIFSALAYIIPTLLVGMIYWVWTGEIINILWIKKLCSGSTYTPTNYVQLEIDQRVIDRELARKIYSSKNHICPKCKDPFSNSNVSIRDNDFYHSGCVDPN</sequence>
<evidence type="ECO:0000256" key="1">
    <source>
        <dbReference type="SAM" id="Phobius"/>
    </source>
</evidence>
<keyword evidence="1" id="KW-0812">Transmembrane</keyword>
<reference evidence="2" key="1">
    <citation type="submission" date="2018-10" db="EMBL/GenBank/DDBJ databases">
        <title>Hidden diversity of soil giant viruses.</title>
        <authorList>
            <person name="Schulz F."/>
            <person name="Alteio L."/>
            <person name="Goudeau D."/>
            <person name="Ryan E.M."/>
            <person name="Malmstrom R.R."/>
            <person name="Blanchard J."/>
            <person name="Woyke T."/>
        </authorList>
    </citation>
    <scope>NUCLEOTIDE SEQUENCE</scope>
    <source>
        <strain evidence="2">HYV1</strain>
    </source>
</reference>
<feature type="transmembrane region" description="Helical" evidence="1">
    <location>
        <begin position="92"/>
        <end position="115"/>
    </location>
</feature>
<organism evidence="2">
    <name type="scientific">Hyperionvirus sp</name>
    <dbReference type="NCBI Taxonomy" id="2487770"/>
    <lineage>
        <taxon>Viruses</taxon>
        <taxon>Varidnaviria</taxon>
        <taxon>Bamfordvirae</taxon>
        <taxon>Nucleocytoviricota</taxon>
        <taxon>Megaviricetes</taxon>
        <taxon>Imitervirales</taxon>
        <taxon>Mimiviridae</taxon>
        <taxon>Klosneuvirinae</taxon>
    </lineage>
</organism>
<protein>
    <submittedName>
        <fullName evidence="2">Uncharacterized protein</fullName>
    </submittedName>
</protein>
<feature type="transmembrane region" description="Helical" evidence="1">
    <location>
        <begin position="127"/>
        <end position="154"/>
    </location>
</feature>
<keyword evidence="1" id="KW-0472">Membrane</keyword>
<gene>
    <name evidence="2" type="ORF">Hyperionvirus5_4</name>
</gene>
<evidence type="ECO:0000313" key="2">
    <source>
        <dbReference type="EMBL" id="AYV83198.1"/>
    </source>
</evidence>